<dbReference type="Proteomes" id="UP001443914">
    <property type="component" value="Unassembled WGS sequence"/>
</dbReference>
<protein>
    <submittedName>
        <fullName evidence="1">Uncharacterized protein</fullName>
    </submittedName>
</protein>
<evidence type="ECO:0000313" key="1">
    <source>
        <dbReference type="EMBL" id="KAK9691916.1"/>
    </source>
</evidence>
<evidence type="ECO:0000313" key="2">
    <source>
        <dbReference type="Proteomes" id="UP001443914"/>
    </source>
</evidence>
<proteinExistence type="predicted"/>
<dbReference type="EMBL" id="JBDFQZ010000009">
    <property type="protein sequence ID" value="KAK9691916.1"/>
    <property type="molecule type" value="Genomic_DNA"/>
</dbReference>
<keyword evidence="2" id="KW-1185">Reference proteome</keyword>
<accession>A0AAW1IPQ6</accession>
<sequence>MDAYTMSCLPPFGTTCNICHKSPSKTTTFPPNGFSGSPVDENRKISLRLLSKASKQCRLTIGASSQMISFVLINSSAKSVPGLIPVQVEFSSTFIGMLNLE</sequence>
<dbReference type="AlphaFoldDB" id="A0AAW1IPQ6"/>
<name>A0AAW1IPQ6_SAPOF</name>
<organism evidence="1 2">
    <name type="scientific">Saponaria officinalis</name>
    <name type="common">Common soapwort</name>
    <name type="synonym">Lychnis saponaria</name>
    <dbReference type="NCBI Taxonomy" id="3572"/>
    <lineage>
        <taxon>Eukaryota</taxon>
        <taxon>Viridiplantae</taxon>
        <taxon>Streptophyta</taxon>
        <taxon>Embryophyta</taxon>
        <taxon>Tracheophyta</taxon>
        <taxon>Spermatophyta</taxon>
        <taxon>Magnoliopsida</taxon>
        <taxon>eudicotyledons</taxon>
        <taxon>Gunneridae</taxon>
        <taxon>Pentapetalae</taxon>
        <taxon>Caryophyllales</taxon>
        <taxon>Caryophyllaceae</taxon>
        <taxon>Caryophylleae</taxon>
        <taxon>Saponaria</taxon>
    </lineage>
</organism>
<comment type="caution">
    <text evidence="1">The sequence shown here is derived from an EMBL/GenBank/DDBJ whole genome shotgun (WGS) entry which is preliminary data.</text>
</comment>
<gene>
    <name evidence="1" type="ORF">RND81_09G228600</name>
</gene>
<reference evidence="1" key="1">
    <citation type="submission" date="2024-03" db="EMBL/GenBank/DDBJ databases">
        <title>WGS assembly of Saponaria officinalis var. Norfolk2.</title>
        <authorList>
            <person name="Jenkins J."/>
            <person name="Shu S."/>
            <person name="Grimwood J."/>
            <person name="Barry K."/>
            <person name="Goodstein D."/>
            <person name="Schmutz J."/>
            <person name="Leebens-Mack J."/>
            <person name="Osbourn A."/>
        </authorList>
    </citation>
    <scope>NUCLEOTIDE SEQUENCE [LARGE SCALE GENOMIC DNA]</scope>
    <source>
        <strain evidence="1">JIC</strain>
    </source>
</reference>